<dbReference type="AlphaFoldDB" id="A0A671VZJ8"/>
<keyword evidence="4" id="KW-1185">Reference proteome</keyword>
<organism evidence="3 4">
    <name type="scientific">Sparus aurata</name>
    <name type="common">Gilthead sea bream</name>
    <dbReference type="NCBI Taxonomy" id="8175"/>
    <lineage>
        <taxon>Eukaryota</taxon>
        <taxon>Metazoa</taxon>
        <taxon>Chordata</taxon>
        <taxon>Craniata</taxon>
        <taxon>Vertebrata</taxon>
        <taxon>Euteleostomi</taxon>
        <taxon>Actinopterygii</taxon>
        <taxon>Neopterygii</taxon>
        <taxon>Teleostei</taxon>
        <taxon>Neoteleostei</taxon>
        <taxon>Acanthomorphata</taxon>
        <taxon>Eupercaria</taxon>
        <taxon>Spariformes</taxon>
        <taxon>Sparidae</taxon>
        <taxon>Sparus</taxon>
    </lineage>
</organism>
<evidence type="ECO:0000313" key="4">
    <source>
        <dbReference type="Proteomes" id="UP000472265"/>
    </source>
</evidence>
<dbReference type="Proteomes" id="UP000472265">
    <property type="component" value="Chromosome 11"/>
</dbReference>
<dbReference type="InterPro" id="IPR013830">
    <property type="entry name" value="SGNH_hydro"/>
</dbReference>
<sequence>MPLLTDTTAFPPLTASCPPAGGCPTRGGPPPPSRSSSQRKWLIRDAVHWHSPHSPHPARDHTRGPGVGGGVAEPASSPEERADTPTTLVIGDSIVRHVRMKGAFTMLCPGATVTDIMGKIPDILSLHPQTKRIIIDAGANDIARQQSELLKRDFSHLFNIVSQSQVAIFISGPTPTCGRGIGSFSRLLRLNTWLSSACNSHHVGFVNNFDVFWERRHLFGPDRLHLNRAGTRMLSANLAHGVQHANVPKPTPAALHTTD</sequence>
<evidence type="ECO:0000256" key="1">
    <source>
        <dbReference type="SAM" id="MobiDB-lite"/>
    </source>
</evidence>
<dbReference type="InParanoid" id="A0A671VZJ8"/>
<dbReference type="Gene3D" id="3.40.50.12700">
    <property type="match status" value="1"/>
</dbReference>
<dbReference type="GeneTree" id="ENSGT00940000176971"/>
<evidence type="ECO:0000259" key="2">
    <source>
        <dbReference type="Pfam" id="PF13472"/>
    </source>
</evidence>
<dbReference type="OMA" id="SACNSHH"/>
<protein>
    <recommendedName>
        <fullName evidence="2">SGNH hydrolase-type esterase domain-containing protein</fullName>
    </recommendedName>
</protein>
<reference evidence="3" key="1">
    <citation type="submission" date="2021-04" db="EMBL/GenBank/DDBJ databases">
        <authorList>
            <consortium name="Wellcome Sanger Institute Data Sharing"/>
        </authorList>
    </citation>
    <scope>NUCLEOTIDE SEQUENCE [LARGE SCALE GENOMIC DNA]</scope>
</reference>
<dbReference type="Gene3D" id="3.40.50.12690">
    <property type="match status" value="1"/>
</dbReference>
<reference evidence="3" key="3">
    <citation type="submission" date="2025-09" db="UniProtKB">
        <authorList>
            <consortium name="Ensembl"/>
        </authorList>
    </citation>
    <scope>IDENTIFICATION</scope>
</reference>
<feature type="region of interest" description="Disordered" evidence="1">
    <location>
        <begin position="1"/>
        <end position="85"/>
    </location>
</feature>
<reference evidence="3" key="2">
    <citation type="submission" date="2025-08" db="UniProtKB">
        <authorList>
            <consortium name="Ensembl"/>
        </authorList>
    </citation>
    <scope>IDENTIFICATION</scope>
</reference>
<evidence type="ECO:0000313" key="3">
    <source>
        <dbReference type="Ensembl" id="ENSSAUP00010031980.1"/>
    </source>
</evidence>
<proteinExistence type="predicted"/>
<dbReference type="SUPFAM" id="SSF52266">
    <property type="entry name" value="SGNH hydrolase"/>
    <property type="match status" value="1"/>
</dbReference>
<dbReference type="CDD" id="cd00229">
    <property type="entry name" value="SGNH_hydrolase"/>
    <property type="match status" value="1"/>
</dbReference>
<name>A0A671VZJ8_SPAAU</name>
<accession>A0A671VZJ8</accession>
<dbReference type="Pfam" id="PF13472">
    <property type="entry name" value="Lipase_GDSL_2"/>
    <property type="match status" value="1"/>
</dbReference>
<dbReference type="Ensembl" id="ENSSAUT00010033687.1">
    <property type="protein sequence ID" value="ENSSAUP00010031980.1"/>
    <property type="gene ID" value="ENSSAUG00010013603.1"/>
</dbReference>
<feature type="domain" description="SGNH hydrolase-type esterase" evidence="2">
    <location>
        <begin position="108"/>
        <end position="232"/>
    </location>
</feature>